<proteinExistence type="predicted"/>
<name>R9P2K6_PSEHS</name>
<feature type="compositionally biased region" description="Polar residues" evidence="1">
    <location>
        <begin position="153"/>
        <end position="165"/>
    </location>
</feature>
<keyword evidence="3" id="KW-1185">Reference proteome</keyword>
<organism evidence="2 3">
    <name type="scientific">Pseudozyma hubeiensis (strain SY62)</name>
    <name type="common">Yeast</name>
    <dbReference type="NCBI Taxonomy" id="1305764"/>
    <lineage>
        <taxon>Eukaryota</taxon>
        <taxon>Fungi</taxon>
        <taxon>Dikarya</taxon>
        <taxon>Basidiomycota</taxon>
        <taxon>Ustilaginomycotina</taxon>
        <taxon>Ustilaginomycetes</taxon>
        <taxon>Ustilaginales</taxon>
        <taxon>Ustilaginaceae</taxon>
        <taxon>Pseudozyma</taxon>
    </lineage>
</organism>
<sequence>MVSDPSQRRSRSTTAQHAISKAPLARSTPQPTRPSTLAHIHTYRKMYTPQDNHHVVHIGGASFVPPMMTHFAHVPNLASSLSSPISESSSCSSPVHSRFSSSSTSAASEAESLEEWDAVQAHLAYARRMADHTASMWQKERLAIEKAKLEGTYTGNMTSRQNGNARPTKEDEVKTAGSSTGSEKKKARGFGGLLASIFSPSADGEPQRGRSRRRSQ</sequence>
<evidence type="ECO:0000313" key="3">
    <source>
        <dbReference type="Proteomes" id="UP000014071"/>
    </source>
</evidence>
<evidence type="ECO:0000256" key="1">
    <source>
        <dbReference type="SAM" id="MobiDB-lite"/>
    </source>
</evidence>
<accession>R9P2K6</accession>
<reference evidence="3" key="1">
    <citation type="journal article" date="2013" name="Genome Announc.">
        <title>Draft genome sequence of the basidiomycetous yeast-like fungus Pseudozyma hubeiensis SY62, which produces an abundant amount of the biosurfactant mannosylerythritol lipids.</title>
        <authorList>
            <person name="Konishi M."/>
            <person name="Hatada Y."/>
            <person name="Horiuchi J."/>
        </authorList>
    </citation>
    <scope>NUCLEOTIDE SEQUENCE [LARGE SCALE GENOMIC DNA]</scope>
    <source>
        <strain evidence="3">SY62</strain>
    </source>
</reference>
<dbReference type="AlphaFoldDB" id="R9P2K6"/>
<feature type="region of interest" description="Disordered" evidence="1">
    <location>
        <begin position="82"/>
        <end position="101"/>
    </location>
</feature>
<dbReference type="eggNOG" id="ENOG502RE26">
    <property type="taxonomic scope" value="Eukaryota"/>
</dbReference>
<feature type="region of interest" description="Disordered" evidence="1">
    <location>
        <begin position="1"/>
        <end position="35"/>
    </location>
</feature>
<dbReference type="OrthoDB" id="2551997at2759"/>
<dbReference type="RefSeq" id="XP_012189148.1">
    <property type="nucleotide sequence ID" value="XM_012333758.1"/>
</dbReference>
<protein>
    <submittedName>
        <fullName evidence="2">Uncharacterized protein</fullName>
    </submittedName>
</protein>
<gene>
    <name evidence="2" type="ORF">PHSY_003137</name>
</gene>
<evidence type="ECO:0000313" key="2">
    <source>
        <dbReference type="EMBL" id="GAC95561.1"/>
    </source>
</evidence>
<dbReference type="EMBL" id="DF238795">
    <property type="protein sequence ID" value="GAC95561.1"/>
    <property type="molecule type" value="Genomic_DNA"/>
</dbReference>
<feature type="region of interest" description="Disordered" evidence="1">
    <location>
        <begin position="153"/>
        <end position="216"/>
    </location>
</feature>
<dbReference type="Proteomes" id="UP000014071">
    <property type="component" value="Unassembled WGS sequence"/>
</dbReference>
<dbReference type="HOGENOM" id="CLU_111243_0_0_1"/>
<dbReference type="GeneID" id="24108427"/>